<feature type="region of interest" description="Disordered" evidence="1">
    <location>
        <begin position="1"/>
        <end position="27"/>
    </location>
</feature>
<reference evidence="2" key="1">
    <citation type="journal article" date="2008" name="Nature">
        <title>The amphioxus genome and the evolution of the chordate karyotype.</title>
        <authorList>
            <consortium name="US DOE Joint Genome Institute (JGI-PGF)"/>
            <person name="Putnam N.H."/>
            <person name="Butts T."/>
            <person name="Ferrier D.E.K."/>
            <person name="Furlong R.F."/>
            <person name="Hellsten U."/>
            <person name="Kawashima T."/>
            <person name="Robinson-Rechavi M."/>
            <person name="Shoguchi E."/>
            <person name="Terry A."/>
            <person name="Yu J.-K."/>
            <person name="Benito-Gutierrez E.L."/>
            <person name="Dubchak I."/>
            <person name="Garcia-Fernandez J."/>
            <person name="Gibson-Brown J.J."/>
            <person name="Grigoriev I.V."/>
            <person name="Horton A.C."/>
            <person name="de Jong P.J."/>
            <person name="Jurka J."/>
            <person name="Kapitonov V.V."/>
            <person name="Kohara Y."/>
            <person name="Kuroki Y."/>
            <person name="Lindquist E."/>
            <person name="Lucas S."/>
            <person name="Osoegawa K."/>
            <person name="Pennacchio L.A."/>
            <person name="Salamov A.A."/>
            <person name="Satou Y."/>
            <person name="Sauka-Spengler T."/>
            <person name="Schmutz J."/>
            <person name="Shin-I T."/>
            <person name="Toyoda A."/>
            <person name="Bronner-Fraser M."/>
            <person name="Fujiyama A."/>
            <person name="Holland L.Z."/>
            <person name="Holland P.W.H."/>
            <person name="Satoh N."/>
            <person name="Rokhsar D.S."/>
        </authorList>
    </citation>
    <scope>NUCLEOTIDE SEQUENCE [LARGE SCALE GENOMIC DNA]</scope>
    <source>
        <strain evidence="2">S238N-H82</strain>
        <tissue evidence="2">Testes</tissue>
    </source>
</reference>
<organism>
    <name type="scientific">Branchiostoma floridae</name>
    <name type="common">Florida lancelet</name>
    <name type="synonym">Amphioxus</name>
    <dbReference type="NCBI Taxonomy" id="7739"/>
    <lineage>
        <taxon>Eukaryota</taxon>
        <taxon>Metazoa</taxon>
        <taxon>Chordata</taxon>
        <taxon>Cephalochordata</taxon>
        <taxon>Leptocardii</taxon>
        <taxon>Amphioxiformes</taxon>
        <taxon>Branchiostomatidae</taxon>
        <taxon>Branchiostoma</taxon>
    </lineage>
</organism>
<evidence type="ECO:0000256" key="1">
    <source>
        <dbReference type="SAM" id="MobiDB-lite"/>
    </source>
</evidence>
<dbReference type="AlphaFoldDB" id="C3ZA39"/>
<dbReference type="EMBL" id="GG666601">
    <property type="protein sequence ID" value="EEN50627.1"/>
    <property type="molecule type" value="Genomic_DNA"/>
</dbReference>
<evidence type="ECO:0000313" key="2">
    <source>
        <dbReference type="EMBL" id="EEN50627.1"/>
    </source>
</evidence>
<sequence>MFTVGTPPAAPPPGAGSKLPAPDRPSQPDGWVLITAAAGFVCTQDIPPELPERRGRRGCAALLFPVILCGKRCCPCCRNIVVVAGRVDFVRVGIKR</sequence>
<proteinExistence type="predicted"/>
<protein>
    <submittedName>
        <fullName evidence="2">Uncharacterized protein</fullName>
    </submittedName>
</protein>
<accession>C3ZA39</accession>
<dbReference type="InParanoid" id="C3ZA39"/>
<gene>
    <name evidence="2" type="ORF">BRAFLDRAFT_121746</name>
</gene>
<name>C3ZA39_BRAFL</name>